<dbReference type="PATRIC" id="fig|155920.8.peg.3061"/>
<dbReference type="KEGG" id="xfs:D934_12965"/>
<proteinExistence type="inferred from homology"/>
<dbReference type="PANTHER" id="PTHR13847:SF280">
    <property type="entry name" value="D-AMINO ACID DEHYDROGENASE"/>
    <property type="match status" value="1"/>
</dbReference>
<dbReference type="InterPro" id="IPR006076">
    <property type="entry name" value="FAD-dep_OxRdtase"/>
</dbReference>
<dbReference type="InterPro" id="IPR036188">
    <property type="entry name" value="FAD/NAD-bd_sf"/>
</dbReference>
<dbReference type="HOGENOM" id="CLU_007884_9_2_6"/>
<dbReference type="FunFam" id="3.50.50.60:FF:000020">
    <property type="entry name" value="D-amino acid dehydrogenase"/>
    <property type="match status" value="1"/>
</dbReference>
<feature type="domain" description="FAD dependent oxidoreductase" evidence="8">
    <location>
        <begin position="2"/>
        <end position="398"/>
    </location>
</feature>
<comment type="catalytic activity">
    <reaction evidence="6 7">
        <text>a D-alpha-amino acid + A + H2O = a 2-oxocarboxylate + AH2 + NH4(+)</text>
        <dbReference type="Rhea" id="RHEA:18125"/>
        <dbReference type="ChEBI" id="CHEBI:13193"/>
        <dbReference type="ChEBI" id="CHEBI:15377"/>
        <dbReference type="ChEBI" id="CHEBI:17499"/>
        <dbReference type="ChEBI" id="CHEBI:28938"/>
        <dbReference type="ChEBI" id="CHEBI:35179"/>
        <dbReference type="ChEBI" id="CHEBI:59871"/>
    </reaction>
</comment>
<keyword evidence="5 7" id="KW-0560">Oxidoreductase</keyword>
<evidence type="ECO:0000259" key="8">
    <source>
        <dbReference type="Pfam" id="PF01266"/>
    </source>
</evidence>
<dbReference type="SUPFAM" id="SSF51905">
    <property type="entry name" value="FAD/NAD(P)-binding domain"/>
    <property type="match status" value="1"/>
</dbReference>
<dbReference type="RefSeq" id="WP_020851721.1">
    <property type="nucleotide sequence ID" value="NZ_CP006696.1"/>
</dbReference>
<organism evidence="9 10">
    <name type="scientific">Xylella fastidiosa subsp. sandyi Ann-1</name>
    <dbReference type="NCBI Taxonomy" id="155920"/>
    <lineage>
        <taxon>Bacteria</taxon>
        <taxon>Pseudomonadati</taxon>
        <taxon>Pseudomonadota</taxon>
        <taxon>Gammaproteobacteria</taxon>
        <taxon>Lysobacterales</taxon>
        <taxon>Lysobacteraceae</taxon>
        <taxon>Xylella</taxon>
    </lineage>
</organism>
<gene>
    <name evidence="7" type="primary">dadA</name>
    <name evidence="9" type="ORF">D934_12965</name>
</gene>
<dbReference type="Pfam" id="PF01266">
    <property type="entry name" value="DAO"/>
    <property type="match status" value="1"/>
</dbReference>
<accession>A0A060HCW1</accession>
<reference evidence="9 10" key="1">
    <citation type="submission" date="2013-08" db="EMBL/GenBank/DDBJ databases">
        <authorList>
            <person name="Stouthamer R."/>
            <person name="Nunney L."/>
        </authorList>
    </citation>
    <scope>NUCLEOTIDE SEQUENCE [LARGE SCALE GENOMIC DNA]</scope>
    <source>
        <strain evidence="10">ann-1</strain>
    </source>
</reference>
<dbReference type="HAMAP" id="MF_01202">
    <property type="entry name" value="DadA"/>
    <property type="match status" value="1"/>
</dbReference>
<dbReference type="SUPFAM" id="SSF54373">
    <property type="entry name" value="FAD-linked reductases, C-terminal domain"/>
    <property type="match status" value="1"/>
</dbReference>
<keyword evidence="4 7" id="KW-0274">FAD</keyword>
<comment type="cofactor">
    <cofactor evidence="1 7">
        <name>FAD</name>
        <dbReference type="ChEBI" id="CHEBI:57692"/>
    </cofactor>
</comment>
<dbReference type="PANTHER" id="PTHR13847">
    <property type="entry name" value="SARCOSINE DEHYDROGENASE-RELATED"/>
    <property type="match status" value="1"/>
</dbReference>
<dbReference type="EMBL" id="CP006696">
    <property type="protein sequence ID" value="AIC10772.1"/>
    <property type="molecule type" value="Genomic_DNA"/>
</dbReference>
<dbReference type="EC" id="1.4.99.-" evidence="7"/>
<dbReference type="GO" id="GO:0005737">
    <property type="term" value="C:cytoplasm"/>
    <property type="evidence" value="ECO:0007669"/>
    <property type="project" value="TreeGrafter"/>
</dbReference>
<feature type="binding site" evidence="7">
    <location>
        <begin position="3"/>
        <end position="17"/>
    </location>
    <ligand>
        <name>FAD</name>
        <dbReference type="ChEBI" id="CHEBI:57692"/>
    </ligand>
</feature>
<evidence type="ECO:0000256" key="4">
    <source>
        <dbReference type="ARBA" id="ARBA00022827"/>
    </source>
</evidence>
<evidence type="ECO:0000256" key="1">
    <source>
        <dbReference type="ARBA" id="ARBA00001974"/>
    </source>
</evidence>
<dbReference type="NCBIfam" id="NF001933">
    <property type="entry name" value="PRK00711.1"/>
    <property type="match status" value="1"/>
</dbReference>
<evidence type="ECO:0000256" key="5">
    <source>
        <dbReference type="ARBA" id="ARBA00023002"/>
    </source>
</evidence>
<protein>
    <recommendedName>
        <fullName evidence="7">D-amino acid dehydrogenase</fullName>
        <ecNumber evidence="7">1.4.99.-</ecNumber>
    </recommendedName>
</protein>
<keyword evidence="3 7" id="KW-0285">Flavoprotein</keyword>
<comment type="function">
    <text evidence="7">Oxidative deamination of D-amino acids.</text>
</comment>
<dbReference type="AlphaFoldDB" id="A0A060HCW1"/>
<evidence type="ECO:0000256" key="3">
    <source>
        <dbReference type="ARBA" id="ARBA00022630"/>
    </source>
</evidence>
<dbReference type="GO" id="GO:0005886">
    <property type="term" value="C:plasma membrane"/>
    <property type="evidence" value="ECO:0007669"/>
    <property type="project" value="TreeGrafter"/>
</dbReference>
<evidence type="ECO:0000256" key="7">
    <source>
        <dbReference type="HAMAP-Rule" id="MF_01202"/>
    </source>
</evidence>
<comment type="similarity">
    <text evidence="2 7">Belongs to the DadA oxidoreductase family.</text>
</comment>
<name>A0A060HCW1_XYLFS</name>
<dbReference type="InterPro" id="IPR023080">
    <property type="entry name" value="DadA"/>
</dbReference>
<evidence type="ECO:0000313" key="9">
    <source>
        <dbReference type="EMBL" id="AIC10772.1"/>
    </source>
</evidence>
<dbReference type="Gene3D" id="3.50.50.60">
    <property type="entry name" value="FAD/NAD(P)-binding domain"/>
    <property type="match status" value="2"/>
</dbReference>
<evidence type="ECO:0000256" key="6">
    <source>
        <dbReference type="ARBA" id="ARBA00047884"/>
    </source>
</evidence>
<dbReference type="Proteomes" id="UP000027215">
    <property type="component" value="Chromosome"/>
</dbReference>
<dbReference type="GO" id="GO:0008718">
    <property type="term" value="F:D-amino-acid dehydrogenase activity"/>
    <property type="evidence" value="ECO:0007669"/>
    <property type="project" value="UniProtKB-UniRule"/>
</dbReference>
<evidence type="ECO:0000256" key="2">
    <source>
        <dbReference type="ARBA" id="ARBA00009410"/>
    </source>
</evidence>
<sequence length="435" mass="47510">MRVLILGSGVIGTTSAWYLSKAGCEVVVVDRQSGAGLETSYANGGQLSFGYTSPWAAPGVPLKAVRWLFERHAPLSIRPTTDWNQYVWLARMLRHCSAERYAVNKSRMLRLSEYSREALEALSAETGITFEGRRLGTIQLFRTQQQLDAAVRDIELLTQYGIPYEVLSPHQLAKFEPGLVDGSVRFAGALRLPHDQTGDCCLFTQRLAALAAKRGVEFRYGCTVQRLEVDGPRVTGAWINGALERADCCVVALGSYSPLLLAPLGLRLPVYPLKGFSLTLPMIDASRAPVSTVLDESYKVAVTRFDERIRVAGMAEVSGYDVSLNPRRRATLEMVVQDVYPGCGDLGRGEFWTGLRPATPDGTPVIGATPYQGLFLNTGHGTLGWTMSSGSGRYLADLICCRPCEISSEGLDMFRYLVSTIPCPQECAPCAPPTP</sequence>
<evidence type="ECO:0000313" key="10">
    <source>
        <dbReference type="Proteomes" id="UP000027215"/>
    </source>
</evidence>
<dbReference type="GO" id="GO:0055130">
    <property type="term" value="P:D-alanine catabolic process"/>
    <property type="evidence" value="ECO:0007669"/>
    <property type="project" value="TreeGrafter"/>
</dbReference>
<dbReference type="Gene3D" id="3.30.9.10">
    <property type="entry name" value="D-Amino Acid Oxidase, subunit A, domain 2"/>
    <property type="match status" value="1"/>
</dbReference>